<reference evidence="1" key="1">
    <citation type="submission" date="2023-06" db="EMBL/GenBank/DDBJ databases">
        <title>Genome-scale phylogeny and comparative genomics of the fungal order Sordariales.</title>
        <authorList>
            <consortium name="Lawrence Berkeley National Laboratory"/>
            <person name="Hensen N."/>
            <person name="Bonometti L."/>
            <person name="Westerberg I."/>
            <person name="Brannstrom I.O."/>
            <person name="Guillou S."/>
            <person name="Cros-Aarteil S."/>
            <person name="Calhoun S."/>
            <person name="Haridas S."/>
            <person name="Kuo A."/>
            <person name="Mondo S."/>
            <person name="Pangilinan J."/>
            <person name="Riley R."/>
            <person name="LaButti K."/>
            <person name="Andreopoulos B."/>
            <person name="Lipzen A."/>
            <person name="Chen C."/>
            <person name="Yanf M."/>
            <person name="Daum C."/>
            <person name="Ng V."/>
            <person name="Clum A."/>
            <person name="Steindorff A."/>
            <person name="Ohm R."/>
            <person name="Martin F."/>
            <person name="Silar P."/>
            <person name="Natvig D."/>
            <person name="Lalanne C."/>
            <person name="Gautier V."/>
            <person name="Ament-velasquez S.L."/>
            <person name="Kruys A."/>
            <person name="Hutchinson M.I."/>
            <person name="Powell A.J."/>
            <person name="Barry K."/>
            <person name="Miller A.N."/>
            <person name="Grigoriev I.V."/>
            <person name="Debuchy R."/>
            <person name="Gladieux P."/>
            <person name="Thoren M.H."/>
            <person name="Johannesson H."/>
        </authorList>
    </citation>
    <scope>NUCLEOTIDE SEQUENCE</scope>
    <source>
        <strain evidence="1">SMH3187-1</strain>
    </source>
</reference>
<dbReference type="Proteomes" id="UP001172155">
    <property type="component" value="Unassembled WGS sequence"/>
</dbReference>
<gene>
    <name evidence="1" type="ORF">B0T18DRAFT_429834</name>
</gene>
<accession>A0AA40EX16</accession>
<proteinExistence type="predicted"/>
<protein>
    <recommendedName>
        <fullName evidence="3">AB hydrolase-1 domain-containing protein</fullName>
    </recommendedName>
</protein>
<organism evidence="1 2">
    <name type="scientific">Schizothecium vesticola</name>
    <dbReference type="NCBI Taxonomy" id="314040"/>
    <lineage>
        <taxon>Eukaryota</taxon>
        <taxon>Fungi</taxon>
        <taxon>Dikarya</taxon>
        <taxon>Ascomycota</taxon>
        <taxon>Pezizomycotina</taxon>
        <taxon>Sordariomycetes</taxon>
        <taxon>Sordariomycetidae</taxon>
        <taxon>Sordariales</taxon>
        <taxon>Schizotheciaceae</taxon>
        <taxon>Schizothecium</taxon>
    </lineage>
</organism>
<dbReference type="Gene3D" id="3.40.50.1820">
    <property type="entry name" value="alpha/beta hydrolase"/>
    <property type="match status" value="1"/>
</dbReference>
<name>A0AA40EX16_9PEZI</name>
<sequence length="183" mass="18996">MTGVGGDAYIWPAFANGAGYATLATDRLGHGRNARIGIDPVRTAQGPMHVAILHELITATRTNSPLNALGLAFSSIAYVSHSFGSMAGSQLARKHPVDLAAPVLKGYSTSINFTAAALAFVFEHAVLRDPARIPGVPLPPTPPTVALVATAAATTGQFPNRGVSEVCAPTNTGHDLTLHYFAQ</sequence>
<dbReference type="EMBL" id="JAUKUD010000004">
    <property type="protein sequence ID" value="KAK0746976.1"/>
    <property type="molecule type" value="Genomic_DNA"/>
</dbReference>
<keyword evidence="2" id="KW-1185">Reference proteome</keyword>
<dbReference type="SUPFAM" id="SSF53474">
    <property type="entry name" value="alpha/beta-Hydrolases"/>
    <property type="match status" value="1"/>
</dbReference>
<dbReference type="AlphaFoldDB" id="A0AA40EX16"/>
<evidence type="ECO:0000313" key="2">
    <source>
        <dbReference type="Proteomes" id="UP001172155"/>
    </source>
</evidence>
<evidence type="ECO:0000313" key="1">
    <source>
        <dbReference type="EMBL" id="KAK0746976.1"/>
    </source>
</evidence>
<evidence type="ECO:0008006" key="3">
    <source>
        <dbReference type="Google" id="ProtNLM"/>
    </source>
</evidence>
<comment type="caution">
    <text evidence="1">The sequence shown here is derived from an EMBL/GenBank/DDBJ whole genome shotgun (WGS) entry which is preliminary data.</text>
</comment>
<dbReference type="InterPro" id="IPR029058">
    <property type="entry name" value="AB_hydrolase_fold"/>
</dbReference>